<evidence type="ECO:0000259" key="2">
    <source>
        <dbReference type="SMART" id="SM00331"/>
    </source>
</evidence>
<dbReference type="Pfam" id="PF07228">
    <property type="entry name" value="SpoIIE"/>
    <property type="match status" value="1"/>
</dbReference>
<proteinExistence type="predicted"/>
<name>A0A4R6U2Q3_9GAMM</name>
<keyword evidence="1" id="KW-0378">Hydrolase</keyword>
<dbReference type="OrthoDB" id="6399952at2"/>
<feature type="domain" description="PPM-type phosphatase" evidence="2">
    <location>
        <begin position="46"/>
        <end position="255"/>
    </location>
</feature>
<reference evidence="3 4" key="1">
    <citation type="submission" date="2019-03" db="EMBL/GenBank/DDBJ databases">
        <title>Genomic Encyclopedia of Type Strains, Phase IV (KMG-IV): sequencing the most valuable type-strain genomes for metagenomic binning, comparative biology and taxonomic classification.</title>
        <authorList>
            <person name="Goeker M."/>
        </authorList>
    </citation>
    <scope>NUCLEOTIDE SEQUENCE [LARGE SCALE GENOMIC DNA]</scope>
    <source>
        <strain evidence="3 4">DSM 28679</strain>
    </source>
</reference>
<dbReference type="RefSeq" id="WP_101496650.1">
    <property type="nucleotide sequence ID" value="NZ_LNJZ01000007.1"/>
</dbReference>
<protein>
    <submittedName>
        <fullName evidence="3">Stage II sporulation protein E</fullName>
    </submittedName>
</protein>
<dbReference type="PANTHER" id="PTHR43156:SF2">
    <property type="entry name" value="STAGE II SPORULATION PROTEIN E"/>
    <property type="match status" value="1"/>
</dbReference>
<dbReference type="Gene3D" id="3.60.40.10">
    <property type="entry name" value="PPM-type phosphatase domain"/>
    <property type="match status" value="1"/>
</dbReference>
<dbReference type="SMART" id="SM00331">
    <property type="entry name" value="PP2C_SIG"/>
    <property type="match status" value="1"/>
</dbReference>
<sequence length="259" mass="27949">MTKTSIATCTADTAMPAGLTLDVLLEDQRAGRSLQEHIRPRSGSVLSGIRFDHSIMPALYMSGDAVDFFSLPDGRILAYLLDVSGHGTAAALLSMFIKSTVRYSLAMQPGATAASVLSDVNQALLDADMRKYGTMLCMIFSPRDNSLQWSHAGHTPRPVLWTREAAQLLPGQGQPVGLFAGADYANQQLELSQEFALCLFSDGILDALAGDDLASRETSLVSCVTRHGGDFTQLCNELLTSDMHPDDRSVFVISRPGHE</sequence>
<evidence type="ECO:0000313" key="4">
    <source>
        <dbReference type="Proteomes" id="UP000294575"/>
    </source>
</evidence>
<dbReference type="InterPro" id="IPR036457">
    <property type="entry name" value="PPM-type-like_dom_sf"/>
</dbReference>
<keyword evidence="4" id="KW-1185">Reference proteome</keyword>
<dbReference type="EMBL" id="SNYK01000001">
    <property type="protein sequence ID" value="TDQ39936.1"/>
    <property type="molecule type" value="Genomic_DNA"/>
</dbReference>
<comment type="caution">
    <text evidence="3">The sequence shown here is derived from an EMBL/GenBank/DDBJ whole genome shotgun (WGS) entry which is preliminary data.</text>
</comment>
<organism evidence="3 4">
    <name type="scientific">Thiopseudomonas denitrificans</name>
    <dbReference type="NCBI Taxonomy" id="1501432"/>
    <lineage>
        <taxon>Bacteria</taxon>
        <taxon>Pseudomonadati</taxon>
        <taxon>Pseudomonadota</taxon>
        <taxon>Gammaproteobacteria</taxon>
        <taxon>Pseudomonadales</taxon>
        <taxon>Pseudomonadaceae</taxon>
        <taxon>Thiopseudomonas</taxon>
    </lineage>
</organism>
<dbReference type="SUPFAM" id="SSF81606">
    <property type="entry name" value="PP2C-like"/>
    <property type="match status" value="1"/>
</dbReference>
<dbReference type="PANTHER" id="PTHR43156">
    <property type="entry name" value="STAGE II SPORULATION PROTEIN E-RELATED"/>
    <property type="match status" value="1"/>
</dbReference>
<accession>A0A4R6U2Q3</accession>
<dbReference type="InterPro" id="IPR052016">
    <property type="entry name" value="Bact_Sigma-Reg"/>
</dbReference>
<dbReference type="Proteomes" id="UP000294575">
    <property type="component" value="Unassembled WGS sequence"/>
</dbReference>
<gene>
    <name evidence="3" type="ORF">DFQ45_10168</name>
</gene>
<evidence type="ECO:0000313" key="3">
    <source>
        <dbReference type="EMBL" id="TDQ39936.1"/>
    </source>
</evidence>
<dbReference type="InterPro" id="IPR001932">
    <property type="entry name" value="PPM-type_phosphatase-like_dom"/>
</dbReference>
<dbReference type="GO" id="GO:0016791">
    <property type="term" value="F:phosphatase activity"/>
    <property type="evidence" value="ECO:0007669"/>
    <property type="project" value="TreeGrafter"/>
</dbReference>
<evidence type="ECO:0000256" key="1">
    <source>
        <dbReference type="ARBA" id="ARBA00022801"/>
    </source>
</evidence>
<dbReference type="AlphaFoldDB" id="A0A4R6U2Q3"/>